<proteinExistence type="predicted"/>
<dbReference type="Gene3D" id="3.40.50.300">
    <property type="entry name" value="P-loop containing nucleotide triphosphate hydrolases"/>
    <property type="match status" value="1"/>
</dbReference>
<reference evidence="5" key="1">
    <citation type="submission" date="2016-06" db="UniProtKB">
        <authorList>
            <consortium name="WormBaseParasite"/>
        </authorList>
    </citation>
    <scope>IDENTIFICATION</scope>
</reference>
<accession>A0A183E4R5</accession>
<keyword evidence="4" id="KW-1185">Reference proteome</keyword>
<evidence type="ECO:0000313" key="4">
    <source>
        <dbReference type="Proteomes" id="UP000271098"/>
    </source>
</evidence>
<feature type="domain" description="Helicase-associated" evidence="2">
    <location>
        <begin position="240"/>
        <end position="360"/>
    </location>
</feature>
<feature type="compositionally biased region" description="Basic and acidic residues" evidence="1">
    <location>
        <begin position="20"/>
        <end position="30"/>
    </location>
</feature>
<evidence type="ECO:0000256" key="1">
    <source>
        <dbReference type="SAM" id="MobiDB-lite"/>
    </source>
</evidence>
<reference evidence="3 4" key="2">
    <citation type="submission" date="2018-11" db="EMBL/GenBank/DDBJ databases">
        <authorList>
            <consortium name="Pathogen Informatics"/>
        </authorList>
    </citation>
    <scope>NUCLEOTIDE SEQUENCE [LARGE SCALE GENOMIC DNA]</scope>
</reference>
<evidence type="ECO:0000259" key="2">
    <source>
        <dbReference type="SMART" id="SM00847"/>
    </source>
</evidence>
<dbReference type="SMART" id="SM00847">
    <property type="entry name" value="HA2"/>
    <property type="match status" value="1"/>
</dbReference>
<evidence type="ECO:0000313" key="5">
    <source>
        <dbReference type="WBParaSite" id="GPUH_0001597801-mRNA-1"/>
    </source>
</evidence>
<name>A0A183E4R5_9BILA</name>
<dbReference type="InterPro" id="IPR007502">
    <property type="entry name" value="Helicase-assoc_dom"/>
</dbReference>
<dbReference type="AlphaFoldDB" id="A0A183E4R5"/>
<dbReference type="EMBL" id="UYRT01083115">
    <property type="protein sequence ID" value="VDN26994.1"/>
    <property type="molecule type" value="Genomic_DNA"/>
</dbReference>
<dbReference type="GO" id="GO:0003723">
    <property type="term" value="F:RNA binding"/>
    <property type="evidence" value="ECO:0007669"/>
    <property type="project" value="TreeGrafter"/>
</dbReference>
<sequence length="515" mass="57869">MSHPGARFAMDARNTQSTDQRQKRYVSELPDRPQSFEPRCVQLLKRTRLDTVYLVDTYMMDGGEQWVDGVDTDLTTAVISYCMDSSIDGSILVFLPGYDDIVTVREKARQMRGCVTRPSIFMLHSQMSSRDQQRVFEPVGPGYRKVLPEMKRSAIHEVCLHAKMFAPGKTSVRQFLLNAPEPPTAEAIDRSLEFLELPEMKRSAIHEVCLHAKMFAPGKTSVRQFLLNAPEPPTAEAIDRSLEFLEQIDALLNARQESTTVVSSFDELYFSSSWERQEEPDLTDFGRHIAQLPLDPQLARLLLFGICLKCLSPVLTLVSALSHRDPFVLPPTGDRDERNAALNVRDHFAGSNYSDHMALLRAFNMFSNLPSYSQVEFCTLNYLSLNVMRMIAGIRQQLFGELQRLRLIPANCHGPEDYCLNRYSHSWPMIQGAIVAGSYPGIGFNPSGGSTIRKIRTSSNEIAQLAYGCAVKRQVAAAANAGVEPSIQFLAFQEMSQTNDSFCVSVIFETLFNNI</sequence>
<organism evidence="5">
    <name type="scientific">Gongylonema pulchrum</name>
    <dbReference type="NCBI Taxonomy" id="637853"/>
    <lineage>
        <taxon>Eukaryota</taxon>
        <taxon>Metazoa</taxon>
        <taxon>Ecdysozoa</taxon>
        <taxon>Nematoda</taxon>
        <taxon>Chromadorea</taxon>
        <taxon>Rhabditida</taxon>
        <taxon>Spirurina</taxon>
        <taxon>Spiruromorpha</taxon>
        <taxon>Spiruroidea</taxon>
        <taxon>Gongylonematidae</taxon>
        <taxon>Gongylonema</taxon>
    </lineage>
</organism>
<dbReference type="PANTHER" id="PTHR18934">
    <property type="entry name" value="ATP-DEPENDENT RNA HELICASE"/>
    <property type="match status" value="1"/>
</dbReference>
<dbReference type="Gene3D" id="1.20.120.1080">
    <property type="match status" value="1"/>
</dbReference>
<gene>
    <name evidence="3" type="ORF">GPUH_LOCUS15956</name>
</gene>
<dbReference type="Proteomes" id="UP000271098">
    <property type="component" value="Unassembled WGS sequence"/>
</dbReference>
<feature type="region of interest" description="Disordered" evidence="1">
    <location>
        <begin position="1"/>
        <end position="30"/>
    </location>
</feature>
<dbReference type="SUPFAM" id="SSF52540">
    <property type="entry name" value="P-loop containing nucleoside triphosphate hydrolases"/>
    <property type="match status" value="1"/>
</dbReference>
<protein>
    <submittedName>
        <fullName evidence="5">HA2 domain-containing protein</fullName>
    </submittedName>
</protein>
<dbReference type="GO" id="GO:0004386">
    <property type="term" value="F:helicase activity"/>
    <property type="evidence" value="ECO:0007669"/>
    <property type="project" value="TreeGrafter"/>
</dbReference>
<dbReference type="InterPro" id="IPR027417">
    <property type="entry name" value="P-loop_NTPase"/>
</dbReference>
<evidence type="ECO:0000313" key="3">
    <source>
        <dbReference type="EMBL" id="VDN26994.1"/>
    </source>
</evidence>
<dbReference type="OrthoDB" id="5600252at2759"/>
<dbReference type="PANTHER" id="PTHR18934:SF213">
    <property type="entry name" value="3'-5' RNA HELICASE YTHDC2"/>
    <property type="match status" value="1"/>
</dbReference>
<dbReference type="Pfam" id="PF21010">
    <property type="entry name" value="HA2_C"/>
    <property type="match status" value="1"/>
</dbReference>
<dbReference type="WBParaSite" id="GPUH_0001597801-mRNA-1">
    <property type="protein sequence ID" value="GPUH_0001597801-mRNA-1"/>
    <property type="gene ID" value="GPUH_0001597801"/>
</dbReference>